<reference evidence="5 6" key="1">
    <citation type="submission" date="2024-02" db="EMBL/GenBank/DDBJ databases">
        <title>A chromosome-level genome assembly of Drosophila madeirensis, a fruit fly species endemic to Madeira island.</title>
        <authorList>
            <person name="Tomihara K."/>
            <person name="Llopart A."/>
            <person name="Yamamoto D."/>
        </authorList>
    </citation>
    <scope>NUCLEOTIDE SEQUENCE [LARGE SCALE GENOMIC DNA]</scope>
    <source>
        <strain evidence="5 6">RF1</strain>
    </source>
</reference>
<dbReference type="GO" id="GO:0005576">
    <property type="term" value="C:extracellular region"/>
    <property type="evidence" value="ECO:0007669"/>
    <property type="project" value="UniProtKB-SubCell"/>
</dbReference>
<dbReference type="Gene3D" id="1.10.238.20">
    <property type="entry name" value="Pheromone/general odorant binding protein domain"/>
    <property type="match status" value="1"/>
</dbReference>
<protein>
    <recommendedName>
        <fullName evidence="7">Odorant-binding protein 58d</fullName>
    </recommendedName>
</protein>
<dbReference type="GO" id="GO:0005549">
    <property type="term" value="F:odorant binding"/>
    <property type="evidence" value="ECO:0007669"/>
    <property type="project" value="InterPro"/>
</dbReference>
<proteinExistence type="inferred from homology"/>
<feature type="chain" id="PRO_5043426210" description="Odorant-binding protein 58d" evidence="4">
    <location>
        <begin position="23"/>
        <end position="227"/>
    </location>
</feature>
<sequence>MAHPMSCSWLALLLLAIVAVQAQDSEESTSIEIASSSSSSSEDLTEEKCGKERKGCCSELYIGEEEDLVKCFTIHSSKLPPDGDSDVGKTLRFLSCFVECLYKQKKYIGKSDTINMKMVKLDAETTYADRPKERDYHIAMLDHCRKDAMGIYNLLKASPGAKALLKNACRPYLLMVFLCQSDYHQKHECPYFRWEGSDKAGSKDSCEEAKHKCYHIEGIASPTNSSL</sequence>
<keyword evidence="3" id="KW-0964">Secreted</keyword>
<gene>
    <name evidence="5" type="ORF">DMAD_04917</name>
</gene>
<keyword evidence="4" id="KW-0732">Signal</keyword>
<dbReference type="Proteomes" id="UP001500889">
    <property type="component" value="Chromosome E"/>
</dbReference>
<dbReference type="InterPro" id="IPR036728">
    <property type="entry name" value="PBP_GOBP_sf"/>
</dbReference>
<name>A0AAU9GF15_DROMD</name>
<organism evidence="5 6">
    <name type="scientific">Drosophila madeirensis</name>
    <name type="common">Fruit fly</name>
    <dbReference type="NCBI Taxonomy" id="30013"/>
    <lineage>
        <taxon>Eukaryota</taxon>
        <taxon>Metazoa</taxon>
        <taxon>Ecdysozoa</taxon>
        <taxon>Arthropoda</taxon>
        <taxon>Hexapoda</taxon>
        <taxon>Insecta</taxon>
        <taxon>Pterygota</taxon>
        <taxon>Neoptera</taxon>
        <taxon>Endopterygota</taxon>
        <taxon>Diptera</taxon>
        <taxon>Brachycera</taxon>
        <taxon>Muscomorpha</taxon>
        <taxon>Ephydroidea</taxon>
        <taxon>Drosophilidae</taxon>
        <taxon>Drosophila</taxon>
        <taxon>Sophophora</taxon>
    </lineage>
</organism>
<dbReference type="EMBL" id="AP029267">
    <property type="protein sequence ID" value="BFG06396.1"/>
    <property type="molecule type" value="Genomic_DNA"/>
</dbReference>
<dbReference type="PANTHER" id="PTHR21066">
    <property type="entry name" value="ODORANT-BINDING PROTEIN 59A-RELATED"/>
    <property type="match status" value="1"/>
</dbReference>
<evidence type="ECO:0000313" key="6">
    <source>
        <dbReference type="Proteomes" id="UP001500889"/>
    </source>
</evidence>
<accession>A0AAU9GF15</accession>
<evidence type="ECO:0000256" key="4">
    <source>
        <dbReference type="SAM" id="SignalP"/>
    </source>
</evidence>
<evidence type="ECO:0000256" key="3">
    <source>
        <dbReference type="ARBA" id="ARBA00022525"/>
    </source>
</evidence>
<feature type="signal peptide" evidence="4">
    <location>
        <begin position="1"/>
        <end position="22"/>
    </location>
</feature>
<dbReference type="InterPro" id="IPR052295">
    <property type="entry name" value="Odorant-binding_protein"/>
</dbReference>
<keyword evidence="6" id="KW-1185">Reference proteome</keyword>
<comment type="similarity">
    <text evidence="2">Belongs to the PBP/GOBP family.</text>
</comment>
<evidence type="ECO:0000313" key="5">
    <source>
        <dbReference type="EMBL" id="BFG06396.1"/>
    </source>
</evidence>
<evidence type="ECO:0000256" key="1">
    <source>
        <dbReference type="ARBA" id="ARBA00004613"/>
    </source>
</evidence>
<evidence type="ECO:0000256" key="2">
    <source>
        <dbReference type="ARBA" id="ARBA00008098"/>
    </source>
</evidence>
<dbReference type="AlphaFoldDB" id="A0AAU9GF15"/>
<evidence type="ECO:0008006" key="7">
    <source>
        <dbReference type="Google" id="ProtNLM"/>
    </source>
</evidence>
<dbReference type="PANTHER" id="PTHR21066:SF15">
    <property type="entry name" value="GH25962P-RELATED"/>
    <property type="match status" value="1"/>
</dbReference>
<comment type="subcellular location">
    <subcellularLocation>
        <location evidence="1">Secreted</location>
    </subcellularLocation>
</comment>